<dbReference type="RefSeq" id="WP_221251350.1">
    <property type="nucleotide sequence ID" value="NZ_AP024355.1"/>
</dbReference>
<keyword evidence="2" id="KW-1185">Reference proteome</keyword>
<organism evidence="1 2">
    <name type="scientific">Desulfuromonas versatilis</name>
    <dbReference type="NCBI Taxonomy" id="2802975"/>
    <lineage>
        <taxon>Bacteria</taxon>
        <taxon>Pseudomonadati</taxon>
        <taxon>Thermodesulfobacteriota</taxon>
        <taxon>Desulfuromonadia</taxon>
        <taxon>Desulfuromonadales</taxon>
        <taxon>Desulfuromonadaceae</taxon>
        <taxon>Desulfuromonas</taxon>
    </lineage>
</organism>
<evidence type="ECO:0000313" key="1">
    <source>
        <dbReference type="EMBL" id="BCR03915.1"/>
    </source>
</evidence>
<proteinExistence type="predicted"/>
<evidence type="ECO:0000313" key="2">
    <source>
        <dbReference type="Proteomes" id="UP001319827"/>
    </source>
</evidence>
<dbReference type="Proteomes" id="UP001319827">
    <property type="component" value="Chromosome"/>
</dbReference>
<dbReference type="EMBL" id="AP024355">
    <property type="protein sequence ID" value="BCR03915.1"/>
    <property type="molecule type" value="Genomic_DNA"/>
</dbReference>
<evidence type="ECO:0008006" key="3">
    <source>
        <dbReference type="Google" id="ProtNLM"/>
    </source>
</evidence>
<sequence>MRKHPNEFTRRQILKYFEDRFLNVEVNAVENGYVIFFHRFSAIEACAVDDPAGRLLYDEEQDMWRLYWMSSRSQWHLYDRYDGLRDALDLMVSETAANLFHKVL</sequence>
<reference evidence="1 2" key="1">
    <citation type="journal article" date="2016" name="C (Basel)">
        <title>Selective Growth of and Electricity Production by Marine Exoelectrogenic Bacteria in Self-Aggregated Hydrogel of Microbially Reduced Graphene Oxide.</title>
        <authorList>
            <person name="Yoshida N."/>
            <person name="Goto Y."/>
            <person name="Miyata Y."/>
        </authorList>
    </citation>
    <scope>NUCLEOTIDE SEQUENCE [LARGE SCALE GENOMIC DNA]</scope>
    <source>
        <strain evidence="1 2">NIT-T3</strain>
    </source>
</reference>
<reference evidence="1 2" key="2">
    <citation type="journal article" date="2021" name="Int. J. Syst. Evol. Microbiol.">
        <title>Isolation and Polyphasic Characterization of Desulfuromonas versatilis sp. Nov., an Electrogenic Bacteria Capable of Versatile Metabolism Isolated from a Graphene Oxide-Reducing Enrichment Culture.</title>
        <authorList>
            <person name="Xie L."/>
            <person name="Yoshida N."/>
            <person name="Ishii S."/>
            <person name="Meng L."/>
        </authorList>
    </citation>
    <scope>NUCLEOTIDE SEQUENCE [LARGE SCALE GENOMIC DNA]</scope>
    <source>
        <strain evidence="1 2">NIT-T3</strain>
    </source>
</reference>
<dbReference type="Pfam" id="PF11225">
    <property type="entry name" value="DUF3024"/>
    <property type="match status" value="1"/>
</dbReference>
<name>A0ABN6DV15_9BACT</name>
<dbReference type="InterPro" id="IPR021388">
    <property type="entry name" value="DUF3024"/>
</dbReference>
<gene>
    <name evidence="1" type="ORF">DESUT3_09840</name>
</gene>
<protein>
    <recommendedName>
        <fullName evidence="3">DUF3024 domain-containing protein</fullName>
    </recommendedName>
</protein>
<accession>A0ABN6DV15</accession>